<evidence type="ECO:0000256" key="7">
    <source>
        <dbReference type="ARBA" id="ARBA00023136"/>
    </source>
</evidence>
<keyword evidence="6 9" id="KW-1133">Transmembrane helix</keyword>
<dbReference type="Proteomes" id="UP000030993">
    <property type="component" value="Unassembled WGS sequence"/>
</dbReference>
<evidence type="ECO:0000256" key="9">
    <source>
        <dbReference type="SAM" id="Phobius"/>
    </source>
</evidence>
<evidence type="ECO:0000256" key="3">
    <source>
        <dbReference type="ARBA" id="ARBA00022676"/>
    </source>
</evidence>
<dbReference type="GO" id="GO:0016787">
    <property type="term" value="F:hydrolase activity"/>
    <property type="evidence" value="ECO:0007669"/>
    <property type="project" value="UniProtKB-KW"/>
</dbReference>
<dbReference type="InterPro" id="IPR001173">
    <property type="entry name" value="Glyco_trans_2-like"/>
</dbReference>
<dbReference type="GO" id="GO:0016757">
    <property type="term" value="F:glycosyltransferase activity"/>
    <property type="evidence" value="ECO:0007669"/>
    <property type="project" value="UniProtKB-KW"/>
</dbReference>
<evidence type="ECO:0000256" key="4">
    <source>
        <dbReference type="ARBA" id="ARBA00022679"/>
    </source>
</evidence>
<dbReference type="PANTHER" id="PTHR48090">
    <property type="entry name" value="UNDECAPRENYL-PHOSPHATE 4-DEOXY-4-FORMAMIDO-L-ARABINOSE TRANSFERASE-RELATED"/>
    <property type="match status" value="1"/>
</dbReference>
<dbReference type="STRING" id="82374.NZ47_00155"/>
<evidence type="ECO:0000256" key="6">
    <source>
        <dbReference type="ARBA" id="ARBA00022989"/>
    </source>
</evidence>
<accession>A0A0B2JY56</accession>
<evidence type="ECO:0000256" key="1">
    <source>
        <dbReference type="ARBA" id="ARBA00004651"/>
    </source>
</evidence>
<evidence type="ECO:0000256" key="8">
    <source>
        <dbReference type="ARBA" id="ARBA00038152"/>
    </source>
</evidence>
<evidence type="ECO:0000256" key="5">
    <source>
        <dbReference type="ARBA" id="ARBA00022692"/>
    </source>
</evidence>
<keyword evidence="2" id="KW-1003">Cell membrane</keyword>
<sequence>MDKITIIVPCYNEQEGVEQFYTAVTDVLKDIKDCEFRYLFINDGSTDDTLLKIRELAADHEDVSYIGLSRNFGKEPAMMAGLDYAEGDAVIIMDADLQHPPQLIPEMIDWWRKGYDDVCAKRTGRDDEAWLKRTAANLFYLGMDSVSKIKLQRDVGDFRLLDKRCVAALRLMRENQRFTKGMYTWVGYRKKEIPFHVQPRAYGKTTWNYLSLCNLAIEGITSFTTAPLRMTTMLGMGVSVLALGYMCFVLFNALCYGDPVAGYPTLITVMLFLGGVQLLSLGIIGEYLGRVFTESKHRPAYLVDEYNGIKVIYDSPVKKPEVTKS</sequence>
<keyword evidence="11" id="KW-0378">Hydrolase</keyword>
<keyword evidence="3" id="KW-0328">Glycosyltransferase</keyword>
<keyword evidence="7 9" id="KW-0472">Membrane</keyword>
<dbReference type="PANTHER" id="PTHR48090:SF8">
    <property type="entry name" value="GLYCOSYLTRANSFERASE CSBB-RELATED"/>
    <property type="match status" value="1"/>
</dbReference>
<protein>
    <submittedName>
        <fullName evidence="11">Glycosyl hydrolase</fullName>
    </submittedName>
</protein>
<dbReference type="CDD" id="cd04187">
    <property type="entry name" value="DPM1_like_bac"/>
    <property type="match status" value="1"/>
</dbReference>
<dbReference type="Pfam" id="PF00535">
    <property type="entry name" value="Glycos_transf_2"/>
    <property type="match status" value="1"/>
</dbReference>
<feature type="transmembrane region" description="Helical" evidence="9">
    <location>
        <begin position="266"/>
        <end position="288"/>
    </location>
</feature>
<comment type="subcellular location">
    <subcellularLocation>
        <location evidence="1">Cell membrane</location>
        <topology evidence="1">Multi-pass membrane protein</topology>
    </subcellularLocation>
</comment>
<evidence type="ECO:0000313" key="12">
    <source>
        <dbReference type="Proteomes" id="UP000030993"/>
    </source>
</evidence>
<gene>
    <name evidence="11" type="ORF">NZ47_00155</name>
</gene>
<organism evidence="11 12">
    <name type="scientific">Anaerovibrio lipolyticus</name>
    <dbReference type="NCBI Taxonomy" id="82374"/>
    <lineage>
        <taxon>Bacteria</taxon>
        <taxon>Bacillati</taxon>
        <taxon>Bacillota</taxon>
        <taxon>Negativicutes</taxon>
        <taxon>Selenomonadales</taxon>
        <taxon>Selenomonadaceae</taxon>
        <taxon>Anaerovibrio</taxon>
    </lineage>
</organism>
<comment type="similarity">
    <text evidence="8">Belongs to the glycosyltransferase 2 family. GtrB subfamily.</text>
</comment>
<feature type="transmembrane region" description="Helical" evidence="9">
    <location>
        <begin position="233"/>
        <end position="254"/>
    </location>
</feature>
<dbReference type="SUPFAM" id="SSF53448">
    <property type="entry name" value="Nucleotide-diphospho-sugar transferases"/>
    <property type="match status" value="1"/>
</dbReference>
<evidence type="ECO:0000313" key="11">
    <source>
        <dbReference type="EMBL" id="KHM53215.1"/>
    </source>
</evidence>
<dbReference type="Gene3D" id="3.90.550.10">
    <property type="entry name" value="Spore Coat Polysaccharide Biosynthesis Protein SpsA, Chain A"/>
    <property type="match status" value="1"/>
</dbReference>
<reference evidence="11 12" key="1">
    <citation type="journal article" date="2013" name="PLoS ONE">
        <title>Identification and characterization of three novel lipases belonging to families II and V from Anaerovibrio lipolyticus 5ST.</title>
        <authorList>
            <person name="Prive F."/>
            <person name="Kaderbhai N.N."/>
            <person name="Girdwood S."/>
            <person name="Worgan H.J."/>
            <person name="Pinloche E."/>
            <person name="Scollan N.D."/>
            <person name="Huws S.A."/>
            <person name="Newbold C.J."/>
        </authorList>
    </citation>
    <scope>NUCLEOTIDE SEQUENCE [LARGE SCALE GENOMIC DNA]</scope>
    <source>
        <strain evidence="11 12">5S</strain>
    </source>
</reference>
<keyword evidence="5 9" id="KW-0812">Transmembrane</keyword>
<dbReference type="RefSeq" id="WP_039205596.1">
    <property type="nucleotide sequence ID" value="NZ_JSCE01000002.1"/>
</dbReference>
<evidence type="ECO:0000256" key="2">
    <source>
        <dbReference type="ARBA" id="ARBA00022475"/>
    </source>
</evidence>
<comment type="caution">
    <text evidence="11">The sequence shown here is derived from an EMBL/GenBank/DDBJ whole genome shotgun (WGS) entry which is preliminary data.</text>
</comment>
<dbReference type="EMBL" id="JSCE01000002">
    <property type="protein sequence ID" value="KHM53215.1"/>
    <property type="molecule type" value="Genomic_DNA"/>
</dbReference>
<proteinExistence type="inferred from homology"/>
<dbReference type="InterPro" id="IPR050256">
    <property type="entry name" value="Glycosyltransferase_2"/>
</dbReference>
<dbReference type="GO" id="GO:0005886">
    <property type="term" value="C:plasma membrane"/>
    <property type="evidence" value="ECO:0007669"/>
    <property type="project" value="UniProtKB-SubCell"/>
</dbReference>
<name>A0A0B2JY56_9FIRM</name>
<dbReference type="eggNOG" id="COG0463">
    <property type="taxonomic scope" value="Bacteria"/>
</dbReference>
<keyword evidence="12" id="KW-1185">Reference proteome</keyword>
<dbReference type="AlphaFoldDB" id="A0A0B2JY56"/>
<dbReference type="InterPro" id="IPR029044">
    <property type="entry name" value="Nucleotide-diphossugar_trans"/>
</dbReference>
<dbReference type="FunFam" id="3.90.550.10:FF:000079">
    <property type="entry name" value="Probable glycosyl transferase"/>
    <property type="match status" value="1"/>
</dbReference>
<evidence type="ECO:0000259" key="10">
    <source>
        <dbReference type="Pfam" id="PF00535"/>
    </source>
</evidence>
<feature type="domain" description="Glycosyltransferase 2-like" evidence="10">
    <location>
        <begin position="5"/>
        <end position="164"/>
    </location>
</feature>
<keyword evidence="4" id="KW-0808">Transferase</keyword>